<name>A0A7J6TIF4_PEROL</name>
<dbReference type="AlphaFoldDB" id="A0A7J6TIF4"/>
<organism evidence="2 3">
    <name type="scientific">Perkinsus olseni</name>
    <name type="common">Perkinsus atlanticus</name>
    <dbReference type="NCBI Taxonomy" id="32597"/>
    <lineage>
        <taxon>Eukaryota</taxon>
        <taxon>Sar</taxon>
        <taxon>Alveolata</taxon>
        <taxon>Perkinsozoa</taxon>
        <taxon>Perkinsea</taxon>
        <taxon>Perkinsida</taxon>
        <taxon>Perkinsidae</taxon>
        <taxon>Perkinsus</taxon>
    </lineage>
</organism>
<feature type="non-terminal residue" evidence="2">
    <location>
        <position position="132"/>
    </location>
</feature>
<gene>
    <name evidence="2" type="ORF">FOZ63_023573</name>
</gene>
<feature type="region of interest" description="Disordered" evidence="1">
    <location>
        <begin position="106"/>
        <end position="132"/>
    </location>
</feature>
<comment type="caution">
    <text evidence="2">The sequence shown here is derived from an EMBL/GenBank/DDBJ whole genome shotgun (WGS) entry which is preliminary data.</text>
</comment>
<keyword evidence="3" id="KW-1185">Reference proteome</keyword>
<dbReference type="Proteomes" id="UP000553632">
    <property type="component" value="Unassembled WGS sequence"/>
</dbReference>
<accession>A0A7J6TIF4</accession>
<reference evidence="2 3" key="1">
    <citation type="submission" date="2020-04" db="EMBL/GenBank/DDBJ databases">
        <title>Perkinsus olseni comparative genomics.</title>
        <authorList>
            <person name="Bogema D.R."/>
        </authorList>
    </citation>
    <scope>NUCLEOTIDE SEQUENCE [LARGE SCALE GENOMIC DNA]</scope>
    <source>
        <strain evidence="2 3">ATCC PRA-207</strain>
    </source>
</reference>
<proteinExistence type="predicted"/>
<protein>
    <submittedName>
        <fullName evidence="2">Uncharacterized protein</fullName>
    </submittedName>
</protein>
<evidence type="ECO:0000313" key="3">
    <source>
        <dbReference type="Proteomes" id="UP000553632"/>
    </source>
</evidence>
<feature type="non-terminal residue" evidence="2">
    <location>
        <position position="1"/>
    </location>
</feature>
<sequence>RREVSKMEDHFLNTVDRYIKEEVGSYYEQQQQQHCSTTTTLWMHVSMSIYKNVLEEYKQIKEDCIPQLMGRWNDAVTAYGKALALNELKLSLQLIQWTNLATTTTTAAEKGGGTEVDDAHTALDEGTPYRGG</sequence>
<evidence type="ECO:0000313" key="2">
    <source>
        <dbReference type="EMBL" id="KAF4744701.1"/>
    </source>
</evidence>
<evidence type="ECO:0000256" key="1">
    <source>
        <dbReference type="SAM" id="MobiDB-lite"/>
    </source>
</evidence>
<dbReference type="EMBL" id="JABANO010010692">
    <property type="protein sequence ID" value="KAF4744701.1"/>
    <property type="molecule type" value="Genomic_DNA"/>
</dbReference>